<dbReference type="InterPro" id="IPR010057">
    <property type="entry name" value="Transcription_activator_Rgg_C"/>
</dbReference>
<dbReference type="InterPro" id="IPR010982">
    <property type="entry name" value="Lambda_DNA-bd_dom_sf"/>
</dbReference>
<evidence type="ECO:0000313" key="3">
    <source>
        <dbReference type="Proteomes" id="UP000315128"/>
    </source>
</evidence>
<evidence type="ECO:0000313" key="2">
    <source>
        <dbReference type="EMBL" id="QDK70083.1"/>
    </source>
</evidence>
<name>A0A514Z6A6_9LACT</name>
<dbReference type="NCBIfam" id="TIGR01716">
    <property type="entry name" value="RGG_Cterm"/>
    <property type="match status" value="1"/>
</dbReference>
<organism evidence="2 3">
    <name type="scientific">Lactococcus protaetiae</name>
    <dbReference type="NCBI Taxonomy" id="2592653"/>
    <lineage>
        <taxon>Bacteria</taxon>
        <taxon>Bacillati</taxon>
        <taxon>Bacillota</taxon>
        <taxon>Bacilli</taxon>
        <taxon>Lactobacillales</taxon>
        <taxon>Streptococcaceae</taxon>
        <taxon>Lactococcus</taxon>
    </lineage>
</organism>
<dbReference type="CDD" id="cd00093">
    <property type="entry name" value="HTH_XRE"/>
    <property type="match status" value="1"/>
</dbReference>
<protein>
    <submittedName>
        <fullName evidence="2">Transcriptional regulator</fullName>
    </submittedName>
</protein>
<dbReference type="SUPFAM" id="SSF47413">
    <property type="entry name" value="lambda repressor-like DNA-binding domains"/>
    <property type="match status" value="1"/>
</dbReference>
<sequence>MDEKKDLKLGKIISMLRRAKSLKLREVTQGCFSESLLARFEKGESDITVEKFFVILKNSNIYLDEFQSIYNDYSMDEEEKFRTDLANAYSKRDIVKIKEILKFWESKVQEKPSVKYFKINETVIRIILVMAQNSVVLKKDVDFLMNHLEQVTEWGRYELWIFSNCLRFFDDNSLKYYGKYILGKTNFYQSIHLNQQLVIRTFLNIIDTFLRRGDLIFALKYINYLESINIQIDFFYEKIILNYHKAHYRVLQKQKSAVNDMRKCVETLEYYGYKEEAKILYEEIENL</sequence>
<dbReference type="PANTHER" id="PTHR37038">
    <property type="entry name" value="TRANSCRIPTIONAL REGULATOR-RELATED"/>
    <property type="match status" value="1"/>
</dbReference>
<dbReference type="Proteomes" id="UP000315128">
    <property type="component" value="Chromosome"/>
</dbReference>
<dbReference type="OrthoDB" id="5769614at2"/>
<dbReference type="PANTHER" id="PTHR37038:SF12">
    <property type="entry name" value="TRANSCRIPTIONAL REGULATOR"/>
    <property type="match status" value="1"/>
</dbReference>
<dbReference type="Gene3D" id="1.25.40.10">
    <property type="entry name" value="Tetratricopeptide repeat domain"/>
    <property type="match status" value="1"/>
</dbReference>
<gene>
    <name evidence="2" type="ORF">FLP15_01460</name>
</gene>
<dbReference type="EMBL" id="CP041356">
    <property type="protein sequence ID" value="QDK70083.1"/>
    <property type="molecule type" value="Genomic_DNA"/>
</dbReference>
<dbReference type="KEGG" id="lack:FLP15_01460"/>
<keyword evidence="3" id="KW-1185">Reference proteome</keyword>
<dbReference type="RefSeq" id="WP_142765720.1">
    <property type="nucleotide sequence ID" value="NZ_CP041356.1"/>
</dbReference>
<proteinExistence type="predicted"/>
<evidence type="ECO:0000259" key="1">
    <source>
        <dbReference type="Pfam" id="PF21259"/>
    </source>
</evidence>
<accession>A0A514Z6A6</accession>
<dbReference type="InterPro" id="IPR001387">
    <property type="entry name" value="Cro/C1-type_HTH"/>
</dbReference>
<reference evidence="2 3" key="1">
    <citation type="submission" date="2019-07" db="EMBL/GenBank/DDBJ databases">
        <title>Genome sequencing of KACC 19320.</title>
        <authorList>
            <person name="Heo J."/>
            <person name="Kim S.-J."/>
            <person name="Kim J.-S."/>
            <person name="Hong S.-B."/>
            <person name="Kwon S.-W."/>
        </authorList>
    </citation>
    <scope>NUCLEOTIDE SEQUENCE [LARGE SCALE GENOMIC DNA]</scope>
    <source>
        <strain evidence="2 3">KACC 19320</strain>
    </source>
</reference>
<dbReference type="Pfam" id="PF21259">
    <property type="entry name" value="Rgg_C"/>
    <property type="match status" value="1"/>
</dbReference>
<dbReference type="InterPro" id="IPR011990">
    <property type="entry name" value="TPR-like_helical_dom_sf"/>
</dbReference>
<dbReference type="InterPro" id="IPR053163">
    <property type="entry name" value="HTH-type_regulator_Rgg"/>
</dbReference>
<feature type="domain" description="HTH-type transcriptional regulator Rgg C-terminal" evidence="1">
    <location>
        <begin position="115"/>
        <end position="278"/>
    </location>
</feature>
<dbReference type="GO" id="GO:0003677">
    <property type="term" value="F:DNA binding"/>
    <property type="evidence" value="ECO:0007669"/>
    <property type="project" value="InterPro"/>
</dbReference>
<dbReference type="AlphaFoldDB" id="A0A514Z6A6"/>